<gene>
    <name evidence="4" type="ORF">C2S53_013413</name>
</gene>
<proteinExistence type="inferred from homology"/>
<evidence type="ECO:0000313" key="5">
    <source>
        <dbReference type="Proteomes" id="UP001190926"/>
    </source>
</evidence>
<keyword evidence="3" id="KW-0812">Transmembrane</keyword>
<keyword evidence="5" id="KW-1185">Reference proteome</keyword>
<dbReference type="Proteomes" id="UP001190926">
    <property type="component" value="Unassembled WGS sequence"/>
</dbReference>
<dbReference type="InterPro" id="IPR036259">
    <property type="entry name" value="MFS_trans_sf"/>
</dbReference>
<sequence>MELIALDRAARFVSTKPFLDEQDDEGPYPPCYSILISMIVLMITSAIGILAFPYVNKWFFLFGVSTLCTALATLFYLSGYLTYDKLGPKAVGSPLTDFFRVFVAATLKIFRLLPKDDETLQLHVTDGEEFNELSSSHILGFLHKAAIVVGDDKSGEGRVVKKGSWKVCSVSKVESAKLIIRLISVRLYQRRLAVFPVRLLGKSRCISGIRPLHMFQRARLLNRLRGIGIVWAGSDWVGIHMQCALGLCGRKNYYRFKKREEADRDDAQENEEEAGLAMNCTKKSRAR</sequence>
<feature type="transmembrane region" description="Helical" evidence="3">
    <location>
        <begin position="59"/>
        <end position="78"/>
    </location>
</feature>
<dbReference type="PANTHER" id="PTHR11654">
    <property type="entry name" value="OLIGOPEPTIDE TRANSPORTER-RELATED"/>
    <property type="match status" value="1"/>
</dbReference>
<comment type="caution">
    <text evidence="4">The sequence shown here is derived from an EMBL/GenBank/DDBJ whole genome shotgun (WGS) entry which is preliminary data.</text>
</comment>
<protein>
    <submittedName>
        <fullName evidence="4">Uncharacterized protein</fullName>
    </submittedName>
</protein>
<feature type="transmembrane region" description="Helical" evidence="3">
    <location>
        <begin position="32"/>
        <end position="52"/>
    </location>
</feature>
<name>A0AAD4J677_PERFH</name>
<dbReference type="AlphaFoldDB" id="A0AAD4J677"/>
<feature type="region of interest" description="Disordered" evidence="2">
    <location>
        <begin position="261"/>
        <end position="287"/>
    </location>
</feature>
<dbReference type="EMBL" id="SDAM02000133">
    <property type="protein sequence ID" value="KAH6827945.1"/>
    <property type="molecule type" value="Genomic_DNA"/>
</dbReference>
<organism evidence="4 5">
    <name type="scientific">Perilla frutescens var. hirtella</name>
    <name type="common">Perilla citriodora</name>
    <name type="synonym">Perilla setoyensis</name>
    <dbReference type="NCBI Taxonomy" id="608512"/>
    <lineage>
        <taxon>Eukaryota</taxon>
        <taxon>Viridiplantae</taxon>
        <taxon>Streptophyta</taxon>
        <taxon>Embryophyta</taxon>
        <taxon>Tracheophyta</taxon>
        <taxon>Spermatophyta</taxon>
        <taxon>Magnoliopsida</taxon>
        <taxon>eudicotyledons</taxon>
        <taxon>Gunneridae</taxon>
        <taxon>Pentapetalae</taxon>
        <taxon>asterids</taxon>
        <taxon>lamiids</taxon>
        <taxon>Lamiales</taxon>
        <taxon>Lamiaceae</taxon>
        <taxon>Nepetoideae</taxon>
        <taxon>Elsholtzieae</taxon>
        <taxon>Perilla</taxon>
    </lineage>
</organism>
<keyword evidence="3" id="KW-1133">Transmembrane helix</keyword>
<evidence type="ECO:0000256" key="3">
    <source>
        <dbReference type="SAM" id="Phobius"/>
    </source>
</evidence>
<keyword evidence="3" id="KW-0472">Membrane</keyword>
<reference evidence="4 5" key="1">
    <citation type="journal article" date="2021" name="Nat. Commun.">
        <title>Incipient diploidization of the medicinal plant Perilla within 10,000 years.</title>
        <authorList>
            <person name="Zhang Y."/>
            <person name="Shen Q."/>
            <person name="Leng L."/>
            <person name="Zhang D."/>
            <person name="Chen S."/>
            <person name="Shi Y."/>
            <person name="Ning Z."/>
            <person name="Chen S."/>
        </authorList>
    </citation>
    <scope>NUCLEOTIDE SEQUENCE [LARGE SCALE GENOMIC DNA]</scope>
    <source>
        <strain evidence="5">cv. PC099</strain>
    </source>
</reference>
<dbReference type="Gene3D" id="1.20.1250.20">
    <property type="entry name" value="MFS general substrate transporter like domains"/>
    <property type="match status" value="1"/>
</dbReference>
<evidence type="ECO:0000256" key="1">
    <source>
        <dbReference type="ARBA" id="ARBA00044504"/>
    </source>
</evidence>
<accession>A0AAD4J677</accession>
<comment type="similarity">
    <text evidence="1">Belongs to the major facilitator superfamily. Phosphate:H(+) symporter (TC 2.A.1.9) family.</text>
</comment>
<evidence type="ECO:0000313" key="4">
    <source>
        <dbReference type="EMBL" id="KAH6827945.1"/>
    </source>
</evidence>
<evidence type="ECO:0000256" key="2">
    <source>
        <dbReference type="SAM" id="MobiDB-lite"/>
    </source>
</evidence>